<protein>
    <recommendedName>
        <fullName evidence="4">Peptide zinc metalloprotease protein</fullName>
    </recommendedName>
</protein>
<evidence type="ECO:0000313" key="3">
    <source>
        <dbReference type="Proteomes" id="UP000023435"/>
    </source>
</evidence>
<dbReference type="AlphaFoldDB" id="A0A120AFN1"/>
<evidence type="ECO:0008006" key="4">
    <source>
        <dbReference type="Google" id="ProtNLM"/>
    </source>
</evidence>
<dbReference type="OrthoDB" id="9759690at2"/>
<evidence type="ECO:0000256" key="1">
    <source>
        <dbReference type="SAM" id="Phobius"/>
    </source>
</evidence>
<name>A0A120AFN1_9GAMM</name>
<feature type="transmembrane region" description="Helical" evidence="1">
    <location>
        <begin position="378"/>
        <end position="399"/>
    </location>
</feature>
<gene>
    <name evidence="2" type="ORF">AZ78_0823</name>
</gene>
<dbReference type="EMBL" id="JAJA02000001">
    <property type="protein sequence ID" value="KWS03277.1"/>
    <property type="molecule type" value="Genomic_DNA"/>
</dbReference>
<dbReference type="Proteomes" id="UP000023435">
    <property type="component" value="Unassembled WGS sequence"/>
</dbReference>
<feature type="transmembrane region" description="Helical" evidence="1">
    <location>
        <begin position="180"/>
        <end position="198"/>
    </location>
</feature>
<reference evidence="2 3" key="1">
    <citation type="journal article" date="2014" name="Genome Announc.">
        <title>Draft Genome Sequence of Lysobacter capsici AZ78, a Bacterium Antagonistic to Plant-Pathogenic Oomycetes.</title>
        <authorList>
            <person name="Puopolo G."/>
            <person name="Sonego P."/>
            <person name="Engelen K."/>
            <person name="Pertot I."/>
        </authorList>
    </citation>
    <scope>NUCLEOTIDE SEQUENCE [LARGE SCALE GENOMIC DNA]</scope>
    <source>
        <strain evidence="2 3">AZ78</strain>
    </source>
</reference>
<keyword evidence="1" id="KW-0812">Transmembrane</keyword>
<accession>A0A120AFN1</accession>
<keyword evidence="1" id="KW-0472">Membrane</keyword>
<comment type="caution">
    <text evidence="2">The sequence shown here is derived from an EMBL/GenBank/DDBJ whole genome shotgun (WGS) entry which is preliminary data.</text>
</comment>
<proteinExistence type="predicted"/>
<keyword evidence="3" id="KW-1185">Reference proteome</keyword>
<sequence length="409" mass="43500">MDEANTATDNAPAVPALCADCNDDQPATSILDAGLPLQGIQIQTWPNGEFLIGNAAGKHLVAGKEIALVIRALCEAQNGAQAYARYAAQGGRLAEAAFLAQASRCLAALTLTPSPAAPPRLLFRRTVLSPERVAPFANIARHAFVLPWAALGLLAALAAPVLAIAVFGERLAATWLSLDQSIAAFVLILLGAAIHEFGHAGALVRHGQPAGAIGAGLYLGAIPVFYADVSRAWRLSVRARVVVNLGGVYFQAIYATALMLLGAIAGYPALQMAGALSVILALTQFMPFARTDGYWVLSDLLREPRLGKFDAKLLRECRQPDATGRKARLRLAYQLSNAAVVVAILIVSFRHASGLLQAFADSYAAGIVSDILRQPSRWLSLVLLCFLLYQLLAVARRLANNARSRRRPG</sequence>
<evidence type="ECO:0000313" key="2">
    <source>
        <dbReference type="EMBL" id="KWS03277.1"/>
    </source>
</evidence>
<feature type="transmembrane region" description="Helical" evidence="1">
    <location>
        <begin position="145"/>
        <end position="168"/>
    </location>
</feature>
<feature type="transmembrane region" description="Helical" evidence="1">
    <location>
        <begin position="210"/>
        <end position="229"/>
    </location>
</feature>
<feature type="transmembrane region" description="Helical" evidence="1">
    <location>
        <begin position="331"/>
        <end position="349"/>
    </location>
</feature>
<dbReference type="RefSeq" id="WP_036103170.1">
    <property type="nucleotide sequence ID" value="NZ_JAJA02000001.1"/>
</dbReference>
<feature type="transmembrane region" description="Helical" evidence="1">
    <location>
        <begin position="241"/>
        <end position="264"/>
    </location>
</feature>
<keyword evidence="1" id="KW-1133">Transmembrane helix</keyword>
<organism evidence="2 3">
    <name type="scientific">Lysobacter capsici AZ78</name>
    <dbReference type="NCBI Taxonomy" id="1444315"/>
    <lineage>
        <taxon>Bacteria</taxon>
        <taxon>Pseudomonadati</taxon>
        <taxon>Pseudomonadota</taxon>
        <taxon>Gammaproteobacteria</taxon>
        <taxon>Lysobacterales</taxon>
        <taxon>Lysobacteraceae</taxon>
        <taxon>Lysobacter</taxon>
    </lineage>
</organism>